<evidence type="ECO:0000313" key="1">
    <source>
        <dbReference type="EMBL" id="GAC05960.1"/>
    </source>
</evidence>
<dbReference type="Proteomes" id="UP000008372">
    <property type="component" value="Unassembled WGS sequence"/>
</dbReference>
<gene>
    <name evidence="1" type="ORF">GAGA_3126</name>
</gene>
<comment type="caution">
    <text evidence="1">The sequence shown here is derived from an EMBL/GenBank/DDBJ whole genome shotgun (WGS) entry which is preliminary data.</text>
</comment>
<dbReference type="EMBL" id="BAEK01000051">
    <property type="protein sequence ID" value="GAC05960.1"/>
    <property type="molecule type" value="Genomic_DNA"/>
</dbReference>
<proteinExistence type="predicted"/>
<accession>A0ABQ0I9A7</accession>
<name>A0ABQ0I9A7_9ALTE</name>
<keyword evidence="2" id="KW-1185">Reference proteome</keyword>
<evidence type="ECO:0000313" key="2">
    <source>
        <dbReference type="Proteomes" id="UP000008372"/>
    </source>
</evidence>
<sequence>MNELGLGERSSGSIIPIAIGKLKMAVICTNFLNISLLNHLNVSVD</sequence>
<organism evidence="1 2">
    <name type="scientific">Paraglaciecola agarilytica NO2</name>
    <dbReference type="NCBI Taxonomy" id="1125747"/>
    <lineage>
        <taxon>Bacteria</taxon>
        <taxon>Pseudomonadati</taxon>
        <taxon>Pseudomonadota</taxon>
        <taxon>Gammaproteobacteria</taxon>
        <taxon>Alteromonadales</taxon>
        <taxon>Alteromonadaceae</taxon>
        <taxon>Paraglaciecola</taxon>
    </lineage>
</organism>
<protein>
    <submittedName>
        <fullName evidence="1">Uncharacterized protein</fullName>
    </submittedName>
</protein>
<reference evidence="1 2" key="1">
    <citation type="journal article" date="2014" name="Environ. Microbiol.">
        <title>Comparative genomics of the marine bacterial genus Glaciecola reveals the high degree of genomic diversity and genomic characteristic for cold adaptation.</title>
        <authorList>
            <person name="Qin Q.L."/>
            <person name="Xie B.B."/>
            <person name="Yu Y."/>
            <person name="Shu Y.L."/>
            <person name="Rong J.C."/>
            <person name="Zhang Y.J."/>
            <person name="Zhao D.L."/>
            <person name="Chen X.L."/>
            <person name="Zhang X.Y."/>
            <person name="Chen B."/>
            <person name="Zhou B.C."/>
            <person name="Zhang Y.Z."/>
        </authorList>
    </citation>
    <scope>NUCLEOTIDE SEQUENCE [LARGE SCALE GENOMIC DNA]</scope>
    <source>
        <strain evidence="1 2">NO2</strain>
    </source>
</reference>